<feature type="region of interest" description="Disordered" evidence="1">
    <location>
        <begin position="525"/>
        <end position="669"/>
    </location>
</feature>
<proteinExistence type="predicted"/>
<reference evidence="4 5" key="1">
    <citation type="journal article" date="2015" name="Int J Genomics">
        <title>Comparative Genomics Revealed Genetic Diversity and Species/Strain-Level Differences in Carbohydrate Metabolism of Three Probiotic Bifidobacterial Species.</title>
        <authorList>
            <person name="Odamaki T."/>
            <person name="Horigome A."/>
            <person name="Sugahara H."/>
            <person name="Hashikura N."/>
            <person name="Minami J."/>
            <person name="Xiao J.Z."/>
            <person name="Abe F."/>
        </authorList>
    </citation>
    <scope>NUCLEOTIDE SEQUENCE [LARGE SCALE GENOMIC DNA]</scope>
    <source>
        <strain evidence="4 5">MCC 1128</strain>
    </source>
</reference>
<dbReference type="RefSeq" id="WP_052789583.1">
    <property type="nucleotide sequence ID" value="NZ_AVQD01000012.1"/>
</dbReference>
<feature type="transmembrane region" description="Helical" evidence="2">
    <location>
        <begin position="206"/>
        <end position="227"/>
    </location>
</feature>
<dbReference type="Proteomes" id="UP000037193">
    <property type="component" value="Unassembled WGS sequence"/>
</dbReference>
<evidence type="ECO:0000256" key="1">
    <source>
        <dbReference type="SAM" id="MobiDB-lite"/>
    </source>
</evidence>
<dbReference type="PROSITE" id="PS51257">
    <property type="entry name" value="PROKAR_LIPOPROTEIN"/>
    <property type="match status" value="1"/>
</dbReference>
<evidence type="ECO:0008006" key="6">
    <source>
        <dbReference type="Google" id="ProtNLM"/>
    </source>
</evidence>
<protein>
    <recommendedName>
        <fullName evidence="6">Type IV secretion system protein</fullName>
    </recommendedName>
</protein>
<accession>A0A0L7AXQ3</accession>
<feature type="compositionally biased region" description="Gly residues" evidence="1">
    <location>
        <begin position="563"/>
        <end position="577"/>
    </location>
</feature>
<feature type="transmembrane region" description="Helical" evidence="2">
    <location>
        <begin position="294"/>
        <end position="312"/>
    </location>
</feature>
<feature type="compositionally biased region" description="Basic and acidic residues" evidence="1">
    <location>
        <begin position="653"/>
        <end position="662"/>
    </location>
</feature>
<feature type="transmembrane region" description="Helical" evidence="2">
    <location>
        <begin position="504"/>
        <end position="522"/>
    </location>
</feature>
<keyword evidence="3" id="KW-0732">Signal</keyword>
<gene>
    <name evidence="4" type="ORF">BBM1128_07960</name>
</gene>
<feature type="transmembrane region" description="Helical" evidence="2">
    <location>
        <begin position="436"/>
        <end position="459"/>
    </location>
</feature>
<evidence type="ECO:0000256" key="2">
    <source>
        <dbReference type="SAM" id="Phobius"/>
    </source>
</evidence>
<feature type="transmembrane region" description="Helical" evidence="2">
    <location>
        <begin position="239"/>
        <end position="260"/>
    </location>
</feature>
<dbReference type="EMBL" id="AVQD01000012">
    <property type="protein sequence ID" value="KOA40016.1"/>
    <property type="molecule type" value="Genomic_DNA"/>
</dbReference>
<sequence length="669" mass="69798">MEGIRRIRQRLCALLLALACLMGLAACGGPDFGSFSKELTFGDKQISDTQTTYVMKIPEGRLGDLIGPSQIQWVIDKYRAGWVRAGMVSANPTDKELKKYARVQFRAAPNLQCDALENTYQEESPDEGKWEYKDSSCQKQRKLSWLEKTLWNMYQVQSDSTIEWLSTSRNTLVAANDTVSTLQANATPDYDSWFTPVNRYLRIAQGVLIAAAAISLIVLSARIVWNIGQGGEGRLLDRIGWILLGVLLGSSCASIALTFFSRSSGGNPGLPSWTPGGGTTFFLSDYIRMQVDPFLIIAAVCGVIAAGWKLVTQQEGRDLIPLGKAFMWAILSAVCLAGLVNTFQATFDTWTAAVLRSASGMMSDAWESKSLAASSFFNLGAPVAIVLTVVMWICGLISKIFAYFRAGMLPILVGVAPMWAAMSWMESGKQAFAKTIGWLAAFLAYKPVAALVMATGSAIMVTAGPGDDSQAITLMLTLSVIILLPAMIRVIVPAVQSSVGGGGGGILPSILGMGVALAGAGVRKAAGGKGGRKGGGDGRGEASPDGAKPGAGRGLAGLLSGLGRNGGKPQGANGGGKQAKPLDGNPTGDEPQNTGDKPQGANRKASDGKPLGANGNGAGSPVPPAPDGASPDPSGGNRPQGANGDAGGFAREGAPDGADRSTTRKGKTF</sequence>
<feature type="compositionally biased region" description="Low complexity" evidence="1">
    <location>
        <begin position="627"/>
        <end position="636"/>
    </location>
</feature>
<feature type="chain" id="PRO_5038441328" description="Type IV secretion system protein" evidence="3">
    <location>
        <begin position="26"/>
        <end position="669"/>
    </location>
</feature>
<name>A0A0L7AXQ3_BIFBR</name>
<keyword evidence="2" id="KW-1133">Transmembrane helix</keyword>
<feature type="transmembrane region" description="Helical" evidence="2">
    <location>
        <begin position="319"/>
        <end position="340"/>
    </location>
</feature>
<feature type="transmembrane region" description="Helical" evidence="2">
    <location>
        <begin position="406"/>
        <end position="424"/>
    </location>
</feature>
<comment type="caution">
    <text evidence="4">The sequence shown here is derived from an EMBL/GenBank/DDBJ whole genome shotgun (WGS) entry which is preliminary data.</text>
</comment>
<keyword evidence="2" id="KW-0472">Membrane</keyword>
<keyword evidence="2" id="KW-0812">Transmembrane</keyword>
<organism evidence="4 5">
    <name type="scientific">Bifidobacterium breve MCC 1128</name>
    <dbReference type="NCBI Taxonomy" id="1365965"/>
    <lineage>
        <taxon>Bacteria</taxon>
        <taxon>Bacillati</taxon>
        <taxon>Actinomycetota</taxon>
        <taxon>Actinomycetes</taxon>
        <taxon>Bifidobacteriales</taxon>
        <taxon>Bifidobacteriaceae</taxon>
        <taxon>Bifidobacterium</taxon>
    </lineage>
</organism>
<feature type="transmembrane region" description="Helical" evidence="2">
    <location>
        <begin position="371"/>
        <end position="394"/>
    </location>
</feature>
<feature type="transmembrane region" description="Helical" evidence="2">
    <location>
        <begin position="471"/>
        <end position="492"/>
    </location>
</feature>
<dbReference type="PATRIC" id="fig|1365965.3.peg.1598"/>
<feature type="signal peptide" evidence="3">
    <location>
        <begin position="1"/>
        <end position="25"/>
    </location>
</feature>
<evidence type="ECO:0000256" key="3">
    <source>
        <dbReference type="SAM" id="SignalP"/>
    </source>
</evidence>
<evidence type="ECO:0000313" key="4">
    <source>
        <dbReference type="EMBL" id="KOA40016.1"/>
    </source>
</evidence>
<evidence type="ECO:0000313" key="5">
    <source>
        <dbReference type="Proteomes" id="UP000037193"/>
    </source>
</evidence>
<dbReference type="AlphaFoldDB" id="A0A0L7AXQ3"/>